<dbReference type="HOGENOM" id="CLU_057433_0_0_1"/>
<dbReference type="OrthoDB" id="284858at2759"/>
<dbReference type="InParanoid" id="Q24E30"/>
<feature type="coiled-coil region" evidence="1">
    <location>
        <begin position="234"/>
        <end position="261"/>
    </location>
</feature>
<gene>
    <name evidence="3" type="ORF">TTHERM_00853100</name>
</gene>
<dbReference type="AlphaFoldDB" id="Q24E30"/>
<keyword evidence="1" id="KW-0175">Coiled coil</keyword>
<evidence type="ECO:0000259" key="2">
    <source>
        <dbReference type="Pfam" id="PF08241"/>
    </source>
</evidence>
<keyword evidence="3" id="KW-0489">Methyltransferase</keyword>
<dbReference type="Gene3D" id="3.40.50.150">
    <property type="entry name" value="Vaccinia Virus protein VP39"/>
    <property type="match status" value="1"/>
</dbReference>
<accession>Q24E30</accession>
<dbReference type="PANTHER" id="PTHR43591">
    <property type="entry name" value="METHYLTRANSFERASE"/>
    <property type="match status" value="1"/>
</dbReference>
<dbReference type="InterPro" id="IPR013216">
    <property type="entry name" value="Methyltransf_11"/>
</dbReference>
<dbReference type="GO" id="GO:0032259">
    <property type="term" value="P:methylation"/>
    <property type="evidence" value="ECO:0007669"/>
    <property type="project" value="UniProtKB-KW"/>
</dbReference>
<dbReference type="CDD" id="cd02440">
    <property type="entry name" value="AdoMet_MTases"/>
    <property type="match status" value="1"/>
</dbReference>
<feature type="domain" description="Methyltransferase type 11" evidence="2">
    <location>
        <begin position="47"/>
        <end position="152"/>
    </location>
</feature>
<dbReference type="Pfam" id="PF08241">
    <property type="entry name" value="Methyltransf_11"/>
    <property type="match status" value="1"/>
</dbReference>
<organism evidence="3 4">
    <name type="scientific">Tetrahymena thermophila (strain SB210)</name>
    <dbReference type="NCBI Taxonomy" id="312017"/>
    <lineage>
        <taxon>Eukaryota</taxon>
        <taxon>Sar</taxon>
        <taxon>Alveolata</taxon>
        <taxon>Ciliophora</taxon>
        <taxon>Intramacronucleata</taxon>
        <taxon>Oligohymenophorea</taxon>
        <taxon>Hymenostomatida</taxon>
        <taxon>Tetrahymenina</taxon>
        <taxon>Tetrahymenidae</taxon>
        <taxon>Tetrahymena</taxon>
    </lineage>
</organism>
<reference evidence="4" key="1">
    <citation type="journal article" date="2006" name="PLoS Biol.">
        <title>Macronuclear genome sequence of the ciliate Tetrahymena thermophila, a model eukaryote.</title>
        <authorList>
            <person name="Eisen J.A."/>
            <person name="Coyne R.S."/>
            <person name="Wu M."/>
            <person name="Wu D."/>
            <person name="Thiagarajan M."/>
            <person name="Wortman J.R."/>
            <person name="Badger J.H."/>
            <person name="Ren Q."/>
            <person name="Amedeo P."/>
            <person name="Jones K.M."/>
            <person name="Tallon L.J."/>
            <person name="Delcher A.L."/>
            <person name="Salzberg S.L."/>
            <person name="Silva J.C."/>
            <person name="Haas B.J."/>
            <person name="Majoros W.H."/>
            <person name="Farzad M."/>
            <person name="Carlton J.M."/>
            <person name="Smith R.K. Jr."/>
            <person name="Garg J."/>
            <person name="Pearlman R.E."/>
            <person name="Karrer K.M."/>
            <person name="Sun L."/>
            <person name="Manning G."/>
            <person name="Elde N.C."/>
            <person name="Turkewitz A.P."/>
            <person name="Asai D.J."/>
            <person name="Wilkes D.E."/>
            <person name="Wang Y."/>
            <person name="Cai H."/>
            <person name="Collins K."/>
            <person name="Stewart B.A."/>
            <person name="Lee S.R."/>
            <person name="Wilamowska K."/>
            <person name="Weinberg Z."/>
            <person name="Ruzzo W.L."/>
            <person name="Wloga D."/>
            <person name="Gaertig J."/>
            <person name="Frankel J."/>
            <person name="Tsao C.-C."/>
            <person name="Gorovsky M.A."/>
            <person name="Keeling P.J."/>
            <person name="Waller R.F."/>
            <person name="Patron N.J."/>
            <person name="Cherry J.M."/>
            <person name="Stover N.A."/>
            <person name="Krieger C.J."/>
            <person name="del Toro C."/>
            <person name="Ryder H.F."/>
            <person name="Williamson S.C."/>
            <person name="Barbeau R.A."/>
            <person name="Hamilton E.P."/>
            <person name="Orias E."/>
        </authorList>
    </citation>
    <scope>NUCLEOTIDE SEQUENCE [LARGE SCALE GENOMIC DNA]</scope>
    <source>
        <strain evidence="4">SB210</strain>
    </source>
</reference>
<dbReference type="SUPFAM" id="SSF53335">
    <property type="entry name" value="S-adenosyl-L-methionine-dependent methyltransferases"/>
    <property type="match status" value="1"/>
</dbReference>
<evidence type="ECO:0000256" key="1">
    <source>
        <dbReference type="SAM" id="Coils"/>
    </source>
</evidence>
<sequence>MATKSITEIEAYWDDFSSQYINMDNGSSLFYLSLINMLKIQDRKSILEVGAGAGFLFNHTMNFKKHGAQYIATDLSEKMLQYILRRLQIEEPFKDGMLIDKYNLRIQKANGEELPFEDNTFDCYIANLCLQITTDPVKMLKESHRVLQKGGVAGFSVWGDKEKSQLFTIIPQTLTENGCTYPQIRSNFHLNDREKLIKMVEDAGFTQVICWNQFSPYHQTEQGMMDFLNSPSNITVLQQAGEKAEEIKSKLQQKIKSYLEQNKLPFGLDGLLIIGVKN</sequence>
<dbReference type="OMA" id="FRTAKGW"/>
<dbReference type="eggNOG" id="ENOG502S919">
    <property type="taxonomic scope" value="Eukaryota"/>
</dbReference>
<protein>
    <submittedName>
        <fullName evidence="3">UbiE/COQ5 methyltransferase</fullName>
    </submittedName>
</protein>
<evidence type="ECO:0000313" key="4">
    <source>
        <dbReference type="Proteomes" id="UP000009168"/>
    </source>
</evidence>
<dbReference type="KEGG" id="tet:TTHERM_00853100"/>
<dbReference type="Proteomes" id="UP000009168">
    <property type="component" value="Unassembled WGS sequence"/>
</dbReference>
<name>Q24E30_TETTS</name>
<evidence type="ECO:0000313" key="3">
    <source>
        <dbReference type="EMBL" id="EAS06071.1"/>
    </source>
</evidence>
<keyword evidence="3" id="KW-0808">Transferase</keyword>
<dbReference type="InterPro" id="IPR029063">
    <property type="entry name" value="SAM-dependent_MTases_sf"/>
</dbReference>
<dbReference type="RefSeq" id="XP_001026316.1">
    <property type="nucleotide sequence ID" value="XM_001026316.1"/>
</dbReference>
<dbReference type="STRING" id="312017.Q24E30"/>
<proteinExistence type="predicted"/>
<dbReference type="EMBL" id="GG662311">
    <property type="protein sequence ID" value="EAS06071.1"/>
    <property type="molecule type" value="Genomic_DNA"/>
</dbReference>
<dbReference type="PANTHER" id="PTHR43591:SF24">
    <property type="entry name" value="2-METHOXY-6-POLYPRENYL-1,4-BENZOQUINOL METHYLASE, MITOCHONDRIAL"/>
    <property type="match status" value="1"/>
</dbReference>
<dbReference type="GeneID" id="7824458"/>
<keyword evidence="4" id="KW-1185">Reference proteome</keyword>
<dbReference type="GO" id="GO:0008757">
    <property type="term" value="F:S-adenosylmethionine-dependent methyltransferase activity"/>
    <property type="evidence" value="ECO:0007669"/>
    <property type="project" value="InterPro"/>
</dbReference>